<evidence type="ECO:0000313" key="1">
    <source>
        <dbReference type="EMBL" id="SDW88873.1"/>
    </source>
</evidence>
<reference evidence="1 2" key="1">
    <citation type="submission" date="2016-10" db="EMBL/GenBank/DDBJ databases">
        <authorList>
            <person name="de Groot N.N."/>
        </authorList>
    </citation>
    <scope>NUCLEOTIDE SEQUENCE [LARGE SCALE GENOMIC DNA]</scope>
    <source>
        <strain evidence="1 2">DSM 45610</strain>
    </source>
</reference>
<dbReference type="SUPFAM" id="SSF101386">
    <property type="entry name" value="all-alpha NTP pyrophosphatases"/>
    <property type="match status" value="1"/>
</dbReference>
<proteinExistence type="predicted"/>
<dbReference type="EMBL" id="FNNQ01000007">
    <property type="protein sequence ID" value="SDW88873.1"/>
    <property type="molecule type" value="Genomic_DNA"/>
</dbReference>
<dbReference type="Gene3D" id="1.10.287.1080">
    <property type="entry name" value="MazG-like"/>
    <property type="match status" value="1"/>
</dbReference>
<name>A0A1H2X7K5_9BACL</name>
<evidence type="ECO:0000313" key="2">
    <source>
        <dbReference type="Proteomes" id="UP000198534"/>
    </source>
</evidence>
<sequence length="134" mass="15016">MNEIDPNTLQSFQQQVSGLLLRHRSFLDVSSKFQETNGRINRAVTKSVTECGCMEISANSQPFTGDTPLAEMKDQVSTHLSGRLCDHCLEVVIEEMGKNLFYLTALCNHLDISLQEVIEKEAKKLATLGVFNLR</sequence>
<keyword evidence="2" id="KW-1185">Reference proteome</keyword>
<organism evidence="1 2">
    <name type="scientific">Marininema mesophilum</name>
    <dbReference type="NCBI Taxonomy" id="1048340"/>
    <lineage>
        <taxon>Bacteria</taxon>
        <taxon>Bacillati</taxon>
        <taxon>Bacillota</taxon>
        <taxon>Bacilli</taxon>
        <taxon>Bacillales</taxon>
        <taxon>Thermoactinomycetaceae</taxon>
        <taxon>Marininema</taxon>
    </lineage>
</organism>
<dbReference type="AlphaFoldDB" id="A0A1H2X7K5"/>
<protein>
    <recommendedName>
        <fullName evidence="3">DUF1573 domain-containing protein</fullName>
    </recommendedName>
</protein>
<accession>A0A1H2X7K5</accession>
<evidence type="ECO:0008006" key="3">
    <source>
        <dbReference type="Google" id="ProtNLM"/>
    </source>
</evidence>
<dbReference type="STRING" id="1048340.SAMN05444487_107116"/>
<dbReference type="Proteomes" id="UP000198534">
    <property type="component" value="Unassembled WGS sequence"/>
</dbReference>
<gene>
    <name evidence="1" type="ORF">SAMN05444487_107116</name>
</gene>